<feature type="domain" description="THIF-type NAD/FAD binding fold" evidence="3">
    <location>
        <begin position="30"/>
        <end position="175"/>
    </location>
</feature>
<evidence type="ECO:0000313" key="5">
    <source>
        <dbReference type="Proteomes" id="UP001608902"/>
    </source>
</evidence>
<name>A0ABD6EDX1_9BILA</name>
<dbReference type="Proteomes" id="UP001608902">
    <property type="component" value="Unassembled WGS sequence"/>
</dbReference>
<dbReference type="InterPro" id="IPR045886">
    <property type="entry name" value="ThiF/MoeB/HesA"/>
</dbReference>
<protein>
    <recommendedName>
        <fullName evidence="3">THIF-type NAD/FAD binding fold domain-containing protein</fullName>
    </recommendedName>
</protein>
<gene>
    <name evidence="4" type="ORF">AB6A40_004550</name>
</gene>
<comment type="caution">
    <text evidence="4">The sequence shown here is derived from an EMBL/GenBank/DDBJ whole genome shotgun (WGS) entry which is preliminary data.</text>
</comment>
<comment type="similarity">
    <text evidence="1">Belongs to the ubiquitin-activating E1 family.</text>
</comment>
<dbReference type="InterPro" id="IPR035985">
    <property type="entry name" value="Ubiquitin-activating_enz"/>
</dbReference>
<reference evidence="4 5" key="1">
    <citation type="submission" date="2024-08" db="EMBL/GenBank/DDBJ databases">
        <title>Gnathostoma spinigerum genome.</title>
        <authorList>
            <person name="Gonzalez-Bertolin B."/>
            <person name="Monzon S."/>
            <person name="Zaballos A."/>
            <person name="Jimenez P."/>
            <person name="Dekumyoy P."/>
            <person name="Varona S."/>
            <person name="Cuesta I."/>
            <person name="Sumanam S."/>
            <person name="Adisakwattana P."/>
            <person name="Gasser R.B."/>
            <person name="Hernandez-Gonzalez A."/>
            <person name="Young N.D."/>
            <person name="Perteguer M.J."/>
        </authorList>
    </citation>
    <scope>NUCLEOTIDE SEQUENCE [LARGE SCALE GENOMIC DNA]</scope>
    <source>
        <strain evidence="4">AL3</strain>
        <tissue evidence="4">Liver</tissue>
    </source>
</reference>
<accession>A0ABD6EDX1</accession>
<dbReference type="PANTHER" id="PTHR10953:SF162">
    <property type="entry name" value="SUMO-ACTIVATING ENZYME SUBUNIT 1"/>
    <property type="match status" value="1"/>
</dbReference>
<dbReference type="AlphaFoldDB" id="A0ABD6EDX1"/>
<keyword evidence="5" id="KW-1185">Reference proteome</keyword>
<dbReference type="Pfam" id="PF00899">
    <property type="entry name" value="ThiF"/>
    <property type="match status" value="1"/>
</dbReference>
<evidence type="ECO:0000313" key="4">
    <source>
        <dbReference type="EMBL" id="MFH4977841.1"/>
    </source>
</evidence>
<dbReference type="Gene3D" id="3.40.50.720">
    <property type="entry name" value="NAD(P)-binding Rossmann-like Domain"/>
    <property type="match status" value="1"/>
</dbReference>
<dbReference type="PANTHER" id="PTHR10953">
    <property type="entry name" value="UBIQUITIN-ACTIVATING ENZYME E1"/>
    <property type="match status" value="1"/>
</dbReference>
<dbReference type="EMBL" id="JBGFUD010002660">
    <property type="protein sequence ID" value="MFH4977841.1"/>
    <property type="molecule type" value="Genomic_DNA"/>
</dbReference>
<sequence length="258" mass="28999">MPETKVLNVGGGSFNKKCEEVIDDDEKELYDRQIRLWGLDAQNRLRNSSVLLAGLSGCGAEVAKNLMLAGVSSLTLLDHSEVTKDDEYCQFMIPLESVGKNRAECSKERCQSLNPRVKLIVDKSDVSEKADDFFLQFDLVILTNQKYSVIERVDNICRKANIKFEAGGVYGWIGYGFFDFNNHHFLIKSQKVQHAVLDMDEETIENIQNGGPSSSKRMRKDDDTSFSSLPNGSQKLIADIDLSEDDDVRVKKVSELAF</sequence>
<evidence type="ECO:0000256" key="2">
    <source>
        <dbReference type="SAM" id="MobiDB-lite"/>
    </source>
</evidence>
<evidence type="ECO:0000256" key="1">
    <source>
        <dbReference type="ARBA" id="ARBA00005673"/>
    </source>
</evidence>
<evidence type="ECO:0000259" key="3">
    <source>
        <dbReference type="Pfam" id="PF00899"/>
    </source>
</evidence>
<dbReference type="InterPro" id="IPR000594">
    <property type="entry name" value="ThiF_NAD_FAD-bd"/>
</dbReference>
<feature type="region of interest" description="Disordered" evidence="2">
    <location>
        <begin position="206"/>
        <end position="232"/>
    </location>
</feature>
<proteinExistence type="inferred from homology"/>
<dbReference type="SUPFAM" id="SSF69572">
    <property type="entry name" value="Activating enzymes of the ubiquitin-like proteins"/>
    <property type="match status" value="1"/>
</dbReference>
<organism evidence="4 5">
    <name type="scientific">Gnathostoma spinigerum</name>
    <dbReference type="NCBI Taxonomy" id="75299"/>
    <lineage>
        <taxon>Eukaryota</taxon>
        <taxon>Metazoa</taxon>
        <taxon>Ecdysozoa</taxon>
        <taxon>Nematoda</taxon>
        <taxon>Chromadorea</taxon>
        <taxon>Rhabditida</taxon>
        <taxon>Spirurina</taxon>
        <taxon>Gnathostomatomorpha</taxon>
        <taxon>Gnathostomatoidea</taxon>
        <taxon>Gnathostomatidae</taxon>
        <taxon>Gnathostoma</taxon>
    </lineage>
</organism>
<feature type="compositionally biased region" description="Polar residues" evidence="2">
    <location>
        <begin position="206"/>
        <end position="215"/>
    </location>
</feature>